<sequence length="100" mass="11076">MFYTSNVLQVFAEVNVAARQEQSVSRVRISVTRVFKKYARLAENYVCGVSRVRGSIPTIPTPTFRQPDTGTVLLEAACSMVSLIIDESPPMQPKVLRSNG</sequence>
<organism evidence="1">
    <name type="scientific">invertebrate metagenome</name>
    <dbReference type="NCBI Taxonomy" id="1711999"/>
    <lineage>
        <taxon>unclassified sequences</taxon>
        <taxon>metagenomes</taxon>
        <taxon>organismal metagenomes</taxon>
    </lineage>
</organism>
<accession>A0A484HAB5</accession>
<reference evidence="1" key="1">
    <citation type="submission" date="2018-10" db="EMBL/GenBank/DDBJ databases">
        <authorList>
            <person name="Gruber-Vodicka H."/>
            <person name="Jaeckle O."/>
        </authorList>
    </citation>
    <scope>NUCLEOTIDE SEQUENCE</scope>
</reference>
<evidence type="ECO:0000313" key="1">
    <source>
        <dbReference type="EMBL" id="VBB69773.1"/>
    </source>
</evidence>
<protein>
    <submittedName>
        <fullName evidence="1">Uncharacterized protein</fullName>
    </submittedName>
</protein>
<name>A0A484HAB5_9ZZZZ</name>
<proteinExistence type="predicted"/>
<gene>
    <name evidence="1" type="ORF">RIEGSTA812A_PEG_1246</name>
</gene>
<dbReference type="EMBL" id="LR026963">
    <property type="protein sequence ID" value="VBB69773.1"/>
    <property type="molecule type" value="Genomic_DNA"/>
</dbReference>
<dbReference type="AlphaFoldDB" id="A0A484HAB5"/>